<name>A0A931FAC0_9FIRM</name>
<dbReference type="InterPro" id="IPR039901">
    <property type="entry name" value="Kdotransferase"/>
</dbReference>
<organism evidence="9 10">
    <name type="scientific">Halonatronomonas betaini</name>
    <dbReference type="NCBI Taxonomy" id="2778430"/>
    <lineage>
        <taxon>Bacteria</taxon>
        <taxon>Bacillati</taxon>
        <taxon>Bacillota</taxon>
        <taxon>Clostridia</taxon>
        <taxon>Halanaerobiales</taxon>
        <taxon>Halarsenatibacteraceae</taxon>
        <taxon>Halonatronomonas</taxon>
    </lineage>
</organism>
<dbReference type="RefSeq" id="WP_270454423.1">
    <property type="nucleotide sequence ID" value="NZ_JADPIE010000005.1"/>
</dbReference>
<keyword evidence="2" id="KW-0997">Cell inner membrane</keyword>
<evidence type="ECO:0000259" key="8">
    <source>
        <dbReference type="Pfam" id="PF04413"/>
    </source>
</evidence>
<dbReference type="CDD" id="cd03789">
    <property type="entry name" value="GT9_LPS_heptosyltransferase"/>
    <property type="match status" value="1"/>
</dbReference>
<evidence type="ECO:0000256" key="1">
    <source>
        <dbReference type="ARBA" id="ARBA00004196"/>
    </source>
</evidence>
<dbReference type="Pfam" id="PF04413">
    <property type="entry name" value="Glycos_transf_N"/>
    <property type="match status" value="1"/>
</dbReference>
<evidence type="ECO:0000256" key="6">
    <source>
        <dbReference type="SAM" id="Phobius"/>
    </source>
</evidence>
<feature type="site" description="Transition state stabilizer" evidence="5">
    <location>
        <position position="138"/>
    </location>
</feature>
<gene>
    <name evidence="9" type="ORF">I0Q91_10155</name>
</gene>
<dbReference type="GO" id="GO:0009245">
    <property type="term" value="P:lipid A biosynthetic process"/>
    <property type="evidence" value="ECO:0007669"/>
    <property type="project" value="TreeGrafter"/>
</dbReference>
<dbReference type="Pfam" id="PF01075">
    <property type="entry name" value="Glyco_transf_9"/>
    <property type="match status" value="1"/>
</dbReference>
<evidence type="ECO:0000256" key="4">
    <source>
        <dbReference type="PIRSR" id="PIRSR639901-1"/>
    </source>
</evidence>
<dbReference type="Gene3D" id="3.40.50.2000">
    <property type="entry name" value="Glycogen Phosphorylase B"/>
    <property type="match status" value="3"/>
</dbReference>
<keyword evidence="6" id="KW-1133">Transmembrane helix</keyword>
<sequence length="795" mass="90248">MKSLLYLLYNLIMFLATIFILIPYLIYLAVQGRFLEIRERLGLLKDRQFKKSQGKQIIWIQAASVGEVKVADQLIKELKSESDQSYFFILTVMTPAGRSLAIKDLSGIDIISYLPFDFYPLIKLFIKRLQPDLLLLIETELWPGLINQAASNGVKISLVNGRLSDKSFPRYNKLQFFFRPFLRLIDRFYMQSSTDSRRIIELGARPEDVENMVNLKYGGALDLQPGSADKFNSLDKKKFVAGSSHPPEEKRLISIYQNLDATKRPLLILAPRHIERRPEIEDLLNKNSLNYQLWSKLKEKVELSAETEVIVVDTIGDLTEIYSYADLAFIGGTIADVGGHNFLEPLSFQVPVLIGPNQSNIRSLLKDFADGQGIHFFNNTDQLADKISSLLADEDLIKESGRSGYLKLEEKAREIDKLTDSILRLMPLGPGKKKTLFIRLSAIGDIVHTLPAFSLLKENRPEYKLHWLVEELTAPLLQHQKDIDQVKILPKSKWRGRNKLPLTSRLITFNDWTKRLQQEKYDLSFDLHGLFKSALPAYLAHPGRTYGPARGKEASSLFYQKKFKGKDEKVHQIEKYLAEVASSLGIKLDKDYQIDYGLSLPPEWDINIPENLLNQAFIIIHPRSSWASKDWTLERYFNLVEDFLNKGINIVISGGPAEAGELAAKFEPLINKNQGEHHNGQLFNLAGKLSLIEQFGLSKAANLFIGGDTGPLHLAAASGTTCLALMGPTDPVTHGPYGQDNLVIHKKELECINCWERKCPLKTNRCMDEITTQEVKEAAIKLFSMTLQYKDREEL</sequence>
<dbReference type="InterPro" id="IPR038107">
    <property type="entry name" value="Glycos_transf_N_sf"/>
</dbReference>
<proteinExistence type="predicted"/>
<dbReference type="InterPro" id="IPR002201">
    <property type="entry name" value="Glyco_trans_9"/>
</dbReference>
<keyword evidence="10" id="KW-1185">Reference proteome</keyword>
<dbReference type="PANTHER" id="PTHR42755:SF1">
    <property type="entry name" value="3-DEOXY-D-MANNO-OCTULOSONIC ACID TRANSFERASE, MITOCHONDRIAL-RELATED"/>
    <property type="match status" value="1"/>
</dbReference>
<dbReference type="InterPro" id="IPR007507">
    <property type="entry name" value="Glycos_transf_N"/>
</dbReference>
<keyword evidence="6" id="KW-0472">Membrane</keyword>
<comment type="caution">
    <text evidence="9">The sequence shown here is derived from an EMBL/GenBank/DDBJ whole genome shotgun (WGS) entry which is preliminary data.</text>
</comment>
<keyword evidence="2" id="KW-1003">Cell membrane</keyword>
<evidence type="ECO:0000313" key="9">
    <source>
        <dbReference type="EMBL" id="MBF8437444.1"/>
    </source>
</evidence>
<accession>A0A931FAC0</accession>
<dbReference type="Gene3D" id="3.40.50.11720">
    <property type="entry name" value="3-Deoxy-D-manno-octulosonic-acid transferase, N-terminal domain"/>
    <property type="match status" value="1"/>
</dbReference>
<evidence type="ECO:0000259" key="7">
    <source>
        <dbReference type="Pfam" id="PF00534"/>
    </source>
</evidence>
<keyword evidence="6" id="KW-0812">Transmembrane</keyword>
<evidence type="ECO:0000256" key="3">
    <source>
        <dbReference type="ARBA" id="ARBA00022679"/>
    </source>
</evidence>
<feature type="active site" description="Proton acceptor" evidence="4">
    <location>
        <position position="67"/>
    </location>
</feature>
<dbReference type="InterPro" id="IPR001296">
    <property type="entry name" value="Glyco_trans_1"/>
</dbReference>
<dbReference type="GO" id="GO:0030313">
    <property type="term" value="C:cell envelope"/>
    <property type="evidence" value="ECO:0007669"/>
    <property type="project" value="UniProtKB-SubCell"/>
</dbReference>
<evidence type="ECO:0000256" key="5">
    <source>
        <dbReference type="PIRSR" id="PIRSR639901-2"/>
    </source>
</evidence>
<evidence type="ECO:0000256" key="2">
    <source>
        <dbReference type="ARBA" id="ARBA00022519"/>
    </source>
</evidence>
<dbReference type="SUPFAM" id="SSF53756">
    <property type="entry name" value="UDP-Glycosyltransferase/glycogen phosphorylase"/>
    <property type="match status" value="2"/>
</dbReference>
<dbReference type="GO" id="GO:0016757">
    <property type="term" value="F:glycosyltransferase activity"/>
    <property type="evidence" value="ECO:0007669"/>
    <property type="project" value="InterPro"/>
</dbReference>
<dbReference type="Proteomes" id="UP000621436">
    <property type="component" value="Unassembled WGS sequence"/>
</dbReference>
<evidence type="ECO:0000313" key="10">
    <source>
        <dbReference type="Proteomes" id="UP000621436"/>
    </source>
</evidence>
<protein>
    <submittedName>
        <fullName evidence="9">Glycosyltransferase</fullName>
    </submittedName>
</protein>
<dbReference type="AlphaFoldDB" id="A0A931FAC0"/>
<keyword evidence="3" id="KW-0808">Transferase</keyword>
<feature type="transmembrane region" description="Helical" evidence="6">
    <location>
        <begin position="6"/>
        <end position="30"/>
    </location>
</feature>
<feature type="site" description="Transition state stabilizer" evidence="5">
    <location>
        <position position="216"/>
    </location>
</feature>
<dbReference type="PANTHER" id="PTHR42755">
    <property type="entry name" value="3-DEOXY-MANNO-OCTULOSONATE CYTIDYLYLTRANSFERASE"/>
    <property type="match status" value="1"/>
</dbReference>
<dbReference type="Pfam" id="PF00534">
    <property type="entry name" value="Glycos_transf_1"/>
    <property type="match status" value="1"/>
</dbReference>
<reference evidence="9" key="1">
    <citation type="submission" date="2020-11" db="EMBL/GenBank/DDBJ databases">
        <title>Halonatronomonas betainensis gen. nov., sp. nov. a novel haloalkaliphilic representative of the family Halanaerobiacae capable of betaine degradation.</title>
        <authorList>
            <person name="Boltyanskaya Y."/>
            <person name="Kevbrin V."/>
            <person name="Detkova E."/>
            <person name="Grouzdev D.S."/>
            <person name="Koziaeva V."/>
            <person name="Zhilina T."/>
        </authorList>
    </citation>
    <scope>NUCLEOTIDE SEQUENCE</scope>
    <source>
        <strain evidence="9">Z-7014</strain>
    </source>
</reference>
<dbReference type="EMBL" id="JADPIE010000005">
    <property type="protein sequence ID" value="MBF8437444.1"/>
    <property type="molecule type" value="Genomic_DNA"/>
</dbReference>
<comment type="subcellular location">
    <subcellularLocation>
        <location evidence="1">Cell envelope</location>
    </subcellularLocation>
</comment>
<feature type="domain" description="Glycosyl transferase family 1" evidence="7">
    <location>
        <begin position="294"/>
        <end position="399"/>
    </location>
</feature>
<feature type="domain" description="3-deoxy-D-manno-octulosonic-acid transferase N-terminal" evidence="8">
    <location>
        <begin position="37"/>
        <end position="217"/>
    </location>
</feature>
<dbReference type="GO" id="GO:0005886">
    <property type="term" value="C:plasma membrane"/>
    <property type="evidence" value="ECO:0007669"/>
    <property type="project" value="TreeGrafter"/>
</dbReference>